<sequence length="283" mass="31416">MLVGGTRGIGLFAAVTLVRNGASVTIVGRSPKSAESALQALKKAAVGQSQRINYIQGDFSTVKESFNSVENIKKTGIKYDFMVVTVGVWPDWDAPLNVDGIEKSFAVNVVGRFVLFQTCTEFLSPKAQILNVLNSAHHPLIELDKELITGQKNFTQFTQILFTSSLVNDLVLLKLSEKWKEEGLQLRLMGNAPGWVKTDLHVNQGTLIQSLVPLLDYIAGVPEEKVGINHATILGYPWGLENPYLVDEFMIVRSPSPKLLEIANQHKDWVWAHLEQLLSKHKD</sequence>
<evidence type="ECO:0000256" key="1">
    <source>
        <dbReference type="ARBA" id="ARBA00023002"/>
    </source>
</evidence>
<dbReference type="PANTHER" id="PTHR43157">
    <property type="entry name" value="PHOSPHATIDYLINOSITOL-GLYCAN BIOSYNTHESIS CLASS F PROTEIN-RELATED"/>
    <property type="match status" value="1"/>
</dbReference>
<keyword evidence="1" id="KW-0560">Oxidoreductase</keyword>
<dbReference type="GO" id="GO:0016491">
    <property type="term" value="F:oxidoreductase activity"/>
    <property type="evidence" value="ECO:0007669"/>
    <property type="project" value="UniProtKB-KW"/>
</dbReference>
<name>A0A6B2LCK9_9EUKA</name>
<dbReference type="EMBL" id="GIBP01005756">
    <property type="protein sequence ID" value="NDV34725.1"/>
    <property type="molecule type" value="Transcribed_RNA"/>
</dbReference>
<reference evidence="2" key="1">
    <citation type="journal article" date="2020" name="J. Eukaryot. Microbiol.">
        <title>De novo Sequencing, Assembly and Annotation of the Transcriptome for the Free-Living Testate Amoeba Arcella intermedia.</title>
        <authorList>
            <person name="Ribeiro G.M."/>
            <person name="Porfirio-Sousa A.L."/>
            <person name="Maurer-Alcala X.X."/>
            <person name="Katz L.A."/>
            <person name="Lahr D.J.G."/>
        </authorList>
    </citation>
    <scope>NUCLEOTIDE SEQUENCE</scope>
</reference>
<organism evidence="2">
    <name type="scientific">Arcella intermedia</name>
    <dbReference type="NCBI Taxonomy" id="1963864"/>
    <lineage>
        <taxon>Eukaryota</taxon>
        <taxon>Amoebozoa</taxon>
        <taxon>Tubulinea</taxon>
        <taxon>Elardia</taxon>
        <taxon>Arcellinida</taxon>
        <taxon>Sphaerothecina</taxon>
        <taxon>Arcellidae</taxon>
        <taxon>Arcella</taxon>
    </lineage>
</organism>
<dbReference type="InterPro" id="IPR036291">
    <property type="entry name" value="NAD(P)-bd_dom_sf"/>
</dbReference>
<dbReference type="InterPro" id="IPR002347">
    <property type="entry name" value="SDR_fam"/>
</dbReference>
<dbReference type="AlphaFoldDB" id="A0A6B2LCK9"/>
<dbReference type="Pfam" id="PF00106">
    <property type="entry name" value="adh_short"/>
    <property type="match status" value="1"/>
</dbReference>
<evidence type="ECO:0000313" key="2">
    <source>
        <dbReference type="EMBL" id="NDV34725.1"/>
    </source>
</evidence>
<proteinExistence type="predicted"/>
<dbReference type="Gene3D" id="3.40.50.720">
    <property type="entry name" value="NAD(P)-binding Rossmann-like Domain"/>
    <property type="match status" value="1"/>
</dbReference>
<dbReference type="SUPFAM" id="SSF51735">
    <property type="entry name" value="NAD(P)-binding Rossmann-fold domains"/>
    <property type="match status" value="1"/>
</dbReference>
<accession>A0A6B2LCK9</accession>
<protein>
    <submittedName>
        <fullName evidence="2">Uncharacterized protein</fullName>
    </submittedName>
</protein>
<dbReference type="PANTHER" id="PTHR43157:SF31">
    <property type="entry name" value="PHOSPHATIDYLINOSITOL-GLYCAN BIOSYNTHESIS CLASS F PROTEIN"/>
    <property type="match status" value="1"/>
</dbReference>